<dbReference type="EMBL" id="JANBUJ010000072">
    <property type="protein sequence ID" value="KAJ2774707.1"/>
    <property type="molecule type" value="Genomic_DNA"/>
</dbReference>
<sequence length="455" mass="50117">GVGKEFLCKVRYQNPLPPVPFPPKLLPVPPTYVDTGVGSYTQARLQHYVEYRHTTLEEATPYPLFVDADYGMPIDPCILGTFDDAEDAARHGAQALDKDDEFLLSLPTPAAAQPPGREPDASGPGAPQAQTAAQPARASAAHRATGAARRAFDHSLEGQLRAIDESFAFFAKYSADADGEAALLRDLKHPTNSSLHAVESLPLFPDSEIWPNIYTVFSLDVCPEPEFVAKMQPEPDAAERRRLGDAARDALVFRPRVRPNNIGENEQWIETFLPESPGTAERLASRLAAATLASERDVGVEYRLDGSREYDVPVRPATQRQDLYMLSIDAGHGQAARAVARYVPIRSRVLLKRRAAPLAGRQREIDDDPLRITNLDLQLRDFSEEELQERAAAADRLHEIIKEEVVRTSTARNDEDDEHVDVGDGLFDSGDDDSAPRPHSRRPPPSYSPSPSPSP</sequence>
<evidence type="ECO:0000313" key="2">
    <source>
        <dbReference type="Proteomes" id="UP001140234"/>
    </source>
</evidence>
<protein>
    <submittedName>
        <fullName evidence="1">Uncharacterized protein</fullName>
    </submittedName>
</protein>
<feature type="non-terminal residue" evidence="1">
    <location>
        <position position="1"/>
    </location>
</feature>
<gene>
    <name evidence="1" type="ORF">IWQ57_000695</name>
</gene>
<keyword evidence="2" id="KW-1185">Reference proteome</keyword>
<comment type="caution">
    <text evidence="1">The sequence shown here is derived from an EMBL/GenBank/DDBJ whole genome shotgun (WGS) entry which is preliminary data.</text>
</comment>
<organism evidence="1 2">
    <name type="scientific">Coemansia nantahalensis</name>
    <dbReference type="NCBI Taxonomy" id="2789366"/>
    <lineage>
        <taxon>Eukaryota</taxon>
        <taxon>Fungi</taxon>
        <taxon>Fungi incertae sedis</taxon>
        <taxon>Zoopagomycota</taxon>
        <taxon>Kickxellomycotina</taxon>
        <taxon>Kickxellomycetes</taxon>
        <taxon>Kickxellales</taxon>
        <taxon>Kickxellaceae</taxon>
        <taxon>Coemansia</taxon>
    </lineage>
</organism>
<reference evidence="1" key="1">
    <citation type="submission" date="2022-07" db="EMBL/GenBank/DDBJ databases">
        <title>Phylogenomic reconstructions and comparative analyses of Kickxellomycotina fungi.</title>
        <authorList>
            <person name="Reynolds N.K."/>
            <person name="Stajich J.E."/>
            <person name="Barry K."/>
            <person name="Grigoriev I.V."/>
            <person name="Crous P."/>
            <person name="Smith M.E."/>
        </authorList>
    </citation>
    <scope>NUCLEOTIDE SEQUENCE</scope>
    <source>
        <strain evidence="1">CBS 109366</strain>
    </source>
</reference>
<accession>A0ACC1K6N4</accession>
<name>A0ACC1K6N4_9FUNG</name>
<evidence type="ECO:0000313" key="1">
    <source>
        <dbReference type="EMBL" id="KAJ2774707.1"/>
    </source>
</evidence>
<dbReference type="Proteomes" id="UP001140234">
    <property type="component" value="Unassembled WGS sequence"/>
</dbReference>
<proteinExistence type="predicted"/>